<comment type="subcellular location">
    <subcellularLocation>
        <location evidence="1">Endoplasmic reticulum membrane</location>
        <topology evidence="1">Single-pass membrane protein</topology>
    </subcellularLocation>
</comment>
<name>L8WNJ3_THACA</name>
<keyword evidence="16" id="KW-1185">Reference proteome</keyword>
<evidence type="ECO:0000256" key="11">
    <source>
        <dbReference type="SAM" id="Coils"/>
    </source>
</evidence>
<keyword evidence="8" id="KW-0811">Translocation</keyword>
<evidence type="ECO:0000256" key="3">
    <source>
        <dbReference type="ARBA" id="ARBA00022448"/>
    </source>
</evidence>
<evidence type="ECO:0000313" key="15">
    <source>
        <dbReference type="EMBL" id="ELU39731.1"/>
    </source>
</evidence>
<feature type="region of interest" description="Disordered" evidence="12">
    <location>
        <begin position="1"/>
        <end position="60"/>
    </location>
</feature>
<dbReference type="Pfam" id="PF03911">
    <property type="entry name" value="Sec61_beta"/>
    <property type="match status" value="1"/>
</dbReference>
<comment type="caution">
    <text evidence="15">The sequence shown here is derived from an EMBL/GenBank/DDBJ whole genome shotgun (WGS) entry which is preliminary data.</text>
</comment>
<dbReference type="SMART" id="SM00360">
    <property type="entry name" value="RRM"/>
    <property type="match status" value="1"/>
</dbReference>
<evidence type="ECO:0000256" key="13">
    <source>
        <dbReference type="SAM" id="Phobius"/>
    </source>
</evidence>
<dbReference type="PANTHER" id="PTHR13509">
    <property type="entry name" value="SEC61 SUBUNIT BETA"/>
    <property type="match status" value="1"/>
</dbReference>
<dbReference type="PROSITE" id="PS50102">
    <property type="entry name" value="RRM"/>
    <property type="match status" value="1"/>
</dbReference>
<evidence type="ECO:0000256" key="6">
    <source>
        <dbReference type="ARBA" id="ARBA00022927"/>
    </source>
</evidence>
<keyword evidence="3" id="KW-0813">Transport</keyword>
<dbReference type="InterPro" id="IPR035979">
    <property type="entry name" value="RBD_domain_sf"/>
</dbReference>
<evidence type="ECO:0000256" key="1">
    <source>
        <dbReference type="ARBA" id="ARBA00004389"/>
    </source>
</evidence>
<dbReference type="GO" id="GO:0006886">
    <property type="term" value="P:intracellular protein transport"/>
    <property type="evidence" value="ECO:0007669"/>
    <property type="project" value="InterPro"/>
</dbReference>
<evidence type="ECO:0000256" key="10">
    <source>
        <dbReference type="PROSITE-ProRule" id="PRU00176"/>
    </source>
</evidence>
<dbReference type="InterPro" id="IPR030671">
    <property type="entry name" value="Sec61-beta/Sbh"/>
</dbReference>
<evidence type="ECO:0000256" key="2">
    <source>
        <dbReference type="ARBA" id="ARBA00006103"/>
    </source>
</evidence>
<dbReference type="HOGENOM" id="CLU_597420_0_0_1"/>
<dbReference type="GO" id="GO:0003723">
    <property type="term" value="F:RNA binding"/>
    <property type="evidence" value="ECO:0007669"/>
    <property type="project" value="UniProtKB-UniRule"/>
</dbReference>
<keyword evidence="10" id="KW-0694">RNA-binding</keyword>
<feature type="compositionally biased region" description="Low complexity" evidence="12">
    <location>
        <begin position="1"/>
        <end position="14"/>
    </location>
</feature>
<dbReference type="AlphaFoldDB" id="L8WNJ3"/>
<feature type="compositionally biased region" description="Low complexity" evidence="12">
    <location>
        <begin position="373"/>
        <end position="382"/>
    </location>
</feature>
<feature type="region of interest" description="Disordered" evidence="12">
    <location>
        <begin position="370"/>
        <end position="445"/>
    </location>
</feature>
<feature type="compositionally biased region" description="Low complexity" evidence="12">
    <location>
        <begin position="410"/>
        <end position="425"/>
    </location>
</feature>
<dbReference type="InterPro" id="IPR012677">
    <property type="entry name" value="Nucleotide-bd_a/b_plait_sf"/>
</dbReference>
<evidence type="ECO:0000313" key="16">
    <source>
        <dbReference type="Proteomes" id="UP000011668"/>
    </source>
</evidence>
<dbReference type="InterPro" id="IPR000504">
    <property type="entry name" value="RRM_dom"/>
</dbReference>
<feature type="compositionally biased region" description="Polar residues" evidence="12">
    <location>
        <begin position="203"/>
        <end position="212"/>
    </location>
</feature>
<reference evidence="15 16" key="1">
    <citation type="journal article" date="2013" name="Nat. Commun.">
        <title>The evolution and pathogenic mechanisms of the rice sheath blight pathogen.</title>
        <authorList>
            <person name="Zheng A."/>
            <person name="Lin R."/>
            <person name="Xu L."/>
            <person name="Qin P."/>
            <person name="Tang C."/>
            <person name="Ai P."/>
            <person name="Zhang D."/>
            <person name="Liu Y."/>
            <person name="Sun Z."/>
            <person name="Feng H."/>
            <person name="Wang Y."/>
            <person name="Chen Y."/>
            <person name="Liang X."/>
            <person name="Fu R."/>
            <person name="Li Q."/>
            <person name="Zhang J."/>
            <person name="Yu X."/>
            <person name="Xie Z."/>
            <person name="Ding L."/>
            <person name="Guan P."/>
            <person name="Tang J."/>
            <person name="Liang Y."/>
            <person name="Wang S."/>
            <person name="Deng Q."/>
            <person name="Li S."/>
            <person name="Zhu J."/>
            <person name="Wang L."/>
            <person name="Liu H."/>
            <person name="Li P."/>
        </authorList>
    </citation>
    <scope>NUCLEOTIDE SEQUENCE [LARGE SCALE GENOMIC DNA]</scope>
    <source>
        <strain evidence="16">AG-1 IA</strain>
    </source>
</reference>
<feature type="domain" description="RRM" evidence="14">
    <location>
        <begin position="221"/>
        <end position="302"/>
    </location>
</feature>
<evidence type="ECO:0000256" key="9">
    <source>
        <dbReference type="ARBA" id="ARBA00023136"/>
    </source>
</evidence>
<dbReference type="SUPFAM" id="SSF54928">
    <property type="entry name" value="RNA-binding domain, RBD"/>
    <property type="match status" value="1"/>
</dbReference>
<dbReference type="Gene3D" id="3.30.70.330">
    <property type="match status" value="1"/>
</dbReference>
<organism evidence="15 16">
    <name type="scientific">Thanatephorus cucumeris (strain AG1-IA)</name>
    <name type="common">Rice sheath blight fungus</name>
    <name type="synonym">Rhizoctonia solani</name>
    <dbReference type="NCBI Taxonomy" id="983506"/>
    <lineage>
        <taxon>Eukaryota</taxon>
        <taxon>Fungi</taxon>
        <taxon>Dikarya</taxon>
        <taxon>Basidiomycota</taxon>
        <taxon>Agaricomycotina</taxon>
        <taxon>Agaricomycetes</taxon>
        <taxon>Cantharellales</taxon>
        <taxon>Ceratobasidiaceae</taxon>
        <taxon>Rhizoctonia</taxon>
        <taxon>Rhizoctonia solani AG-1</taxon>
    </lineage>
</organism>
<proteinExistence type="inferred from homology"/>
<evidence type="ECO:0000256" key="12">
    <source>
        <dbReference type="SAM" id="MobiDB-lite"/>
    </source>
</evidence>
<accession>L8WNJ3</accession>
<feature type="coiled-coil region" evidence="11">
    <location>
        <begin position="330"/>
        <end position="364"/>
    </location>
</feature>
<evidence type="ECO:0000256" key="5">
    <source>
        <dbReference type="ARBA" id="ARBA00022824"/>
    </source>
</evidence>
<gene>
    <name evidence="15" type="ORF">AG1IA_06231</name>
</gene>
<evidence type="ECO:0000256" key="8">
    <source>
        <dbReference type="ARBA" id="ARBA00023010"/>
    </source>
</evidence>
<dbReference type="Proteomes" id="UP000011668">
    <property type="component" value="Unassembled WGS sequence"/>
</dbReference>
<dbReference type="GO" id="GO:0005784">
    <property type="term" value="C:Sec61 translocon complex"/>
    <property type="evidence" value="ECO:0007669"/>
    <property type="project" value="InterPro"/>
</dbReference>
<keyword evidence="11" id="KW-0175">Coiled coil</keyword>
<feature type="region of interest" description="Disordered" evidence="12">
    <location>
        <begin position="195"/>
        <end position="220"/>
    </location>
</feature>
<keyword evidence="4 13" id="KW-0812">Transmembrane</keyword>
<comment type="similarity">
    <text evidence="2">Belongs to the SEC61-beta family.</text>
</comment>
<keyword evidence="5" id="KW-0256">Endoplasmic reticulum</keyword>
<dbReference type="STRING" id="983506.L8WNJ3"/>
<keyword evidence="6" id="KW-0653">Protein transport</keyword>
<feature type="transmembrane region" description="Helical" evidence="13">
    <location>
        <begin position="79"/>
        <end position="97"/>
    </location>
</feature>
<sequence>MSDSSRPSSPVSAPTGQPPRPGSGSAISRPPGAGQVRRRANNQTAQKPNSARAAGAGGSSSTMLKLYTDDSQGLRVDPFVVMMLSLSFIASIFFLHISAKIVRYFSNLTMSNAYSMRDLEQAHEVGAMGATASRGKNNPSERVRTIDLEMTFKSLPPETTQPSYAAVALCSRPSQLCPVTLMAANPTTTEVLTIPTKDIEPEPSTSKDTTPASRPEDQRGTRLYVGNLDHSVDEYALLQIFSTFGHVVKLDFLYHTSGPLKGKPRGYAFVEFATKQEATKALVACHDKPLRRRRITVTFASQNTHATYSNSGAGPHRRHAAPPKHTTLSLMKTQNKLQSTSAKIAALEAKLGVLERERTSKEADALLSEVLGPPTSTPLSLPAKPPPSIVPASNADGVQSVPRRHPEPTGQPGPLLNLGIIPPSIKNAASRPPALSSHVKEKPGKAALQASLGIVRKK</sequence>
<protein>
    <submittedName>
        <fullName evidence="15">RNA recognition motif domain-containing protein</fullName>
    </submittedName>
</protein>
<dbReference type="InterPro" id="IPR016482">
    <property type="entry name" value="SecG/Sec61-beta/Sbh"/>
</dbReference>
<keyword evidence="9 13" id="KW-0472">Membrane</keyword>
<evidence type="ECO:0000259" key="14">
    <source>
        <dbReference type="PROSITE" id="PS50102"/>
    </source>
</evidence>
<dbReference type="EMBL" id="AFRT01001636">
    <property type="protein sequence ID" value="ELU39731.1"/>
    <property type="molecule type" value="Genomic_DNA"/>
</dbReference>
<dbReference type="Pfam" id="PF00076">
    <property type="entry name" value="RRM_1"/>
    <property type="match status" value="1"/>
</dbReference>
<keyword evidence="7 13" id="KW-1133">Transmembrane helix</keyword>
<evidence type="ECO:0000256" key="4">
    <source>
        <dbReference type="ARBA" id="ARBA00022692"/>
    </source>
</evidence>
<evidence type="ECO:0000256" key="7">
    <source>
        <dbReference type="ARBA" id="ARBA00022989"/>
    </source>
</evidence>
<dbReference type="OrthoDB" id="6730379at2759"/>